<comment type="caution">
    <text evidence="2">The sequence shown here is derived from an EMBL/GenBank/DDBJ whole genome shotgun (WGS) entry which is preliminary data.</text>
</comment>
<sequence length="88" mass="10036">MGILSPILSRIFLFFRIIIPKKNWLFLTLPIGIIAHILTGNHTLMTKNFIDPYANYILKILIVGLFILGMKGIKRIKKNSVKTEGNVK</sequence>
<evidence type="ECO:0000313" key="2">
    <source>
        <dbReference type="EMBL" id="PIZ87623.1"/>
    </source>
</evidence>
<keyword evidence="1" id="KW-1133">Transmembrane helix</keyword>
<organism evidence="2 3">
    <name type="scientific">Candidatus Nomurabacteria bacterium CG_4_10_14_0_2_um_filter_30_12</name>
    <dbReference type="NCBI Taxonomy" id="1974727"/>
    <lineage>
        <taxon>Bacteria</taxon>
        <taxon>Candidatus Nomuraibacteriota</taxon>
    </lineage>
</organism>
<evidence type="ECO:0000256" key="1">
    <source>
        <dbReference type="SAM" id="Phobius"/>
    </source>
</evidence>
<keyword evidence="1" id="KW-0472">Membrane</keyword>
<name>A0A2J0MGI2_9BACT</name>
<keyword evidence="1" id="KW-0812">Transmembrane</keyword>
<proteinExistence type="predicted"/>
<dbReference type="EMBL" id="PFOY01000009">
    <property type="protein sequence ID" value="PIZ87623.1"/>
    <property type="molecule type" value="Genomic_DNA"/>
</dbReference>
<accession>A0A2J0MGI2</accession>
<evidence type="ECO:0000313" key="3">
    <source>
        <dbReference type="Proteomes" id="UP000228547"/>
    </source>
</evidence>
<dbReference type="AlphaFoldDB" id="A0A2J0MGI2"/>
<reference evidence="3" key="1">
    <citation type="submission" date="2017-09" db="EMBL/GenBank/DDBJ databases">
        <title>Depth-based differentiation of microbial function through sediment-hosted aquifers and enrichment of novel symbionts in the deep terrestrial subsurface.</title>
        <authorList>
            <person name="Probst A.J."/>
            <person name="Ladd B."/>
            <person name="Jarett J.K."/>
            <person name="Geller-Mcgrath D.E."/>
            <person name="Sieber C.M.K."/>
            <person name="Emerson J.B."/>
            <person name="Anantharaman K."/>
            <person name="Thomas B.C."/>
            <person name="Malmstrom R."/>
            <person name="Stieglmeier M."/>
            <person name="Klingl A."/>
            <person name="Woyke T."/>
            <person name="Ryan C.M."/>
            <person name="Banfield J.F."/>
        </authorList>
    </citation>
    <scope>NUCLEOTIDE SEQUENCE [LARGE SCALE GENOMIC DNA]</scope>
</reference>
<feature type="transmembrane region" description="Helical" evidence="1">
    <location>
        <begin position="56"/>
        <end position="73"/>
    </location>
</feature>
<dbReference type="Proteomes" id="UP000228547">
    <property type="component" value="Unassembled WGS sequence"/>
</dbReference>
<gene>
    <name evidence="2" type="ORF">COX93_00485</name>
</gene>
<protein>
    <submittedName>
        <fullName evidence="2">Uncharacterized protein</fullName>
    </submittedName>
</protein>